<evidence type="ECO:0000313" key="2">
    <source>
        <dbReference type="EMBL" id="GAW09866.1"/>
    </source>
</evidence>
<keyword evidence="1" id="KW-0472">Membrane</keyword>
<evidence type="ECO:0000313" key="3">
    <source>
        <dbReference type="Proteomes" id="UP000188533"/>
    </source>
</evidence>
<feature type="transmembrane region" description="Helical" evidence="1">
    <location>
        <begin position="75"/>
        <end position="92"/>
    </location>
</feature>
<reference evidence="2 3" key="2">
    <citation type="submission" date="2017-02" db="EMBL/GenBank/DDBJ databases">
        <title>A genome survey and senescence transcriptome analysis in Lentinula edodes.</title>
        <authorList>
            <person name="Sakamoto Y."/>
            <person name="Nakade K."/>
            <person name="Sato S."/>
            <person name="Yoshida Y."/>
            <person name="Miyazaki K."/>
            <person name="Natsume S."/>
            <person name="Konno N."/>
        </authorList>
    </citation>
    <scope>NUCLEOTIDE SEQUENCE [LARGE SCALE GENOMIC DNA]</scope>
    <source>
        <strain evidence="2 3">NBRC 111202</strain>
    </source>
</reference>
<gene>
    <name evidence="2" type="ORF">LENED_012073</name>
</gene>
<proteinExistence type="predicted"/>
<comment type="caution">
    <text evidence="2">The sequence shown here is derived from an EMBL/GenBank/DDBJ whole genome shotgun (WGS) entry which is preliminary data.</text>
</comment>
<evidence type="ECO:0000256" key="1">
    <source>
        <dbReference type="SAM" id="Phobius"/>
    </source>
</evidence>
<protein>
    <submittedName>
        <fullName evidence="2">Uncharacterized protein</fullName>
    </submittedName>
</protein>
<dbReference type="EMBL" id="BDGU01001377">
    <property type="protein sequence ID" value="GAW09866.1"/>
    <property type="molecule type" value="Genomic_DNA"/>
</dbReference>
<accession>A0A1Q3ERP4</accession>
<name>A0A1Q3ERP4_LENED</name>
<keyword evidence="1" id="KW-0812">Transmembrane</keyword>
<keyword evidence="3" id="KW-1185">Reference proteome</keyword>
<keyword evidence="1" id="KW-1133">Transmembrane helix</keyword>
<dbReference type="AlphaFoldDB" id="A0A1Q3ERP4"/>
<feature type="transmembrane region" description="Helical" evidence="1">
    <location>
        <begin position="49"/>
        <end position="69"/>
    </location>
</feature>
<reference evidence="2 3" key="1">
    <citation type="submission" date="2016-08" db="EMBL/GenBank/DDBJ databases">
        <authorList>
            <consortium name="Lentinula edodes genome sequencing consortium"/>
            <person name="Sakamoto Y."/>
            <person name="Nakade K."/>
            <person name="Sato S."/>
            <person name="Yoshida Y."/>
            <person name="Miyazaki K."/>
            <person name="Natsume S."/>
            <person name="Konno N."/>
        </authorList>
    </citation>
    <scope>NUCLEOTIDE SEQUENCE [LARGE SCALE GENOMIC DNA]</scope>
    <source>
        <strain evidence="2 3">NBRC 111202</strain>
    </source>
</reference>
<dbReference type="Proteomes" id="UP000188533">
    <property type="component" value="Unassembled WGS sequence"/>
</dbReference>
<sequence length="124" mass="14657">MMIWKNLDSSLGFSSNSWLISSPMVDDRNASTSLKILYHRKYLEYLHNLYHLPLSFSWVILFCLVLIWLARGDDIRWPTLILTFFYVFMFNAKKFLDFPRKVGQLESVSTTQLRKSMRVLVDLG</sequence>
<organism evidence="2 3">
    <name type="scientific">Lentinula edodes</name>
    <name type="common">Shiitake mushroom</name>
    <name type="synonym">Lentinus edodes</name>
    <dbReference type="NCBI Taxonomy" id="5353"/>
    <lineage>
        <taxon>Eukaryota</taxon>
        <taxon>Fungi</taxon>
        <taxon>Dikarya</taxon>
        <taxon>Basidiomycota</taxon>
        <taxon>Agaricomycotina</taxon>
        <taxon>Agaricomycetes</taxon>
        <taxon>Agaricomycetidae</taxon>
        <taxon>Agaricales</taxon>
        <taxon>Marasmiineae</taxon>
        <taxon>Omphalotaceae</taxon>
        <taxon>Lentinula</taxon>
    </lineage>
</organism>